<proteinExistence type="predicted"/>
<evidence type="ECO:0000313" key="2">
    <source>
        <dbReference type="Proteomes" id="UP001212741"/>
    </source>
</evidence>
<gene>
    <name evidence="1" type="ORF">PMW86_09110</name>
</gene>
<sequence length="227" mass="26204">MELWHGSEVVVEHPSLDKCRQFNDYGCGFYCTPHEEMAMEWACRTESDGIANRYELDMDGLAVLDLESGEFSILNWLAILANNREFNVSTPLAREGLRYLLDNCLIDISPYDVIRGYRADDSYFSLARQFVSGMISLRQLQRIMRLGDLGIQYALMSECAFSAIRFCDWKQALGSEFYPKRFEREQNARRKYLDTVNGFDSEGIDIRDLMAGRVDLNDPRVNGLWAE</sequence>
<name>A0AAW6AMX3_9ACTN</name>
<dbReference type="InterPro" id="IPR025051">
    <property type="entry name" value="DUF3990"/>
</dbReference>
<organism evidence="1 2">
    <name type="scientific">Collinsella aerofaciens</name>
    <dbReference type="NCBI Taxonomy" id="74426"/>
    <lineage>
        <taxon>Bacteria</taxon>
        <taxon>Bacillati</taxon>
        <taxon>Actinomycetota</taxon>
        <taxon>Coriobacteriia</taxon>
        <taxon>Coriobacteriales</taxon>
        <taxon>Coriobacteriaceae</taxon>
        <taxon>Collinsella</taxon>
    </lineage>
</organism>
<protein>
    <submittedName>
        <fullName evidence="1">DUF3990 domain-containing protein</fullName>
    </submittedName>
</protein>
<reference evidence="1" key="1">
    <citation type="submission" date="2023-01" db="EMBL/GenBank/DDBJ databases">
        <title>Human gut microbiome strain richness.</title>
        <authorList>
            <person name="Chen-Liaw A."/>
        </authorList>
    </citation>
    <scope>NUCLEOTIDE SEQUENCE</scope>
    <source>
        <strain evidence="1">D54st1_D6_D54t1_190329</strain>
    </source>
</reference>
<dbReference type="Proteomes" id="UP001212741">
    <property type="component" value="Unassembled WGS sequence"/>
</dbReference>
<dbReference type="RefSeq" id="WP_195521832.1">
    <property type="nucleotide sequence ID" value="NZ_JADNPG010000043.1"/>
</dbReference>
<comment type="caution">
    <text evidence="1">The sequence shown here is derived from an EMBL/GenBank/DDBJ whole genome shotgun (WGS) entry which is preliminary data.</text>
</comment>
<evidence type="ECO:0000313" key="1">
    <source>
        <dbReference type="EMBL" id="MDB1839745.1"/>
    </source>
</evidence>
<dbReference type="EMBL" id="JAQLEC010000046">
    <property type="protein sequence ID" value="MDB1839745.1"/>
    <property type="molecule type" value="Genomic_DNA"/>
</dbReference>
<dbReference type="Pfam" id="PF13151">
    <property type="entry name" value="DUF3990"/>
    <property type="match status" value="1"/>
</dbReference>
<accession>A0AAW6AMX3</accession>
<dbReference type="AlphaFoldDB" id="A0AAW6AMX3"/>